<accession>A0A3N1H8U8</accession>
<evidence type="ECO:0000259" key="3">
    <source>
        <dbReference type="SMART" id="SM00894"/>
    </source>
</evidence>
<dbReference type="InterPro" id="IPR035437">
    <property type="entry name" value="SNase_OB-fold_sf"/>
</dbReference>
<comment type="caution">
    <text evidence="4">The sequence shown here is derived from an EMBL/GenBank/DDBJ whole genome shotgun (WGS) entry which is preliminary data.</text>
</comment>
<dbReference type="SMART" id="SM00894">
    <property type="entry name" value="Excalibur"/>
    <property type="match status" value="1"/>
</dbReference>
<protein>
    <submittedName>
        <fullName evidence="4">Excalibur calcium-binding domain-containing protein</fullName>
    </submittedName>
</protein>
<feature type="domain" description="Excalibur calcium-binding" evidence="3">
    <location>
        <begin position="225"/>
        <end position="261"/>
    </location>
</feature>
<feature type="region of interest" description="Disordered" evidence="1">
    <location>
        <begin position="191"/>
        <end position="222"/>
    </location>
</feature>
<feature type="compositionally biased region" description="Low complexity" evidence="1">
    <location>
        <begin position="60"/>
        <end position="80"/>
    </location>
</feature>
<dbReference type="SUPFAM" id="SSF50199">
    <property type="entry name" value="Staphylococcal nuclease"/>
    <property type="match status" value="1"/>
</dbReference>
<evidence type="ECO:0000313" key="4">
    <source>
        <dbReference type="EMBL" id="ROP38943.1"/>
    </source>
</evidence>
<feature type="compositionally biased region" description="Pro residues" evidence="1">
    <location>
        <begin position="194"/>
        <end position="219"/>
    </location>
</feature>
<dbReference type="InterPro" id="IPR008613">
    <property type="entry name" value="Excalibur_Ca-bd_domain"/>
</dbReference>
<keyword evidence="2" id="KW-0812">Transmembrane</keyword>
<proteinExistence type="predicted"/>
<dbReference type="Pfam" id="PF05901">
    <property type="entry name" value="Excalibur"/>
    <property type="match status" value="1"/>
</dbReference>
<feature type="transmembrane region" description="Helical" evidence="2">
    <location>
        <begin position="26"/>
        <end position="46"/>
    </location>
</feature>
<feature type="region of interest" description="Disordered" evidence="1">
    <location>
        <begin position="56"/>
        <end position="82"/>
    </location>
</feature>
<sequence length="261" mass="26258">MAGRPAGPADSGPLASWRALPRERRFFITVGVVLLLLFIIGIANLGGGEVTPRALTAAETTTTPTTTTTTTSSRTTTTTTTPPPVQVAEVVDERTITLSGGGRVLLTGLAQPGECWSAAAVDFLRTALAGKDLRVVGATVLLPDGVDLAVHAVSNGMARAGQAASAALISAQDAAKAAGLGLWGAPCAGADTVAPPPPPPPPPAPAPTYDPPPPAPRPEQPASAYYANCDAVRAAGAAPLYAGQPGYRAALDRDKDGVACE</sequence>
<dbReference type="Gene3D" id="2.40.50.90">
    <property type="match status" value="1"/>
</dbReference>
<evidence type="ECO:0000313" key="5">
    <source>
        <dbReference type="Proteomes" id="UP000268727"/>
    </source>
</evidence>
<evidence type="ECO:0000256" key="2">
    <source>
        <dbReference type="SAM" id="Phobius"/>
    </source>
</evidence>
<keyword evidence="2" id="KW-0472">Membrane</keyword>
<dbReference type="OrthoDB" id="4337778at2"/>
<dbReference type="EMBL" id="RJKM01000001">
    <property type="protein sequence ID" value="ROP38943.1"/>
    <property type="molecule type" value="Genomic_DNA"/>
</dbReference>
<gene>
    <name evidence="4" type="ORF">EDD40_4309</name>
</gene>
<dbReference type="AlphaFoldDB" id="A0A3N1H8U8"/>
<dbReference type="Proteomes" id="UP000268727">
    <property type="component" value="Unassembled WGS sequence"/>
</dbReference>
<keyword evidence="5" id="KW-1185">Reference proteome</keyword>
<organism evidence="4 5">
    <name type="scientific">Saccharothrix texasensis</name>
    <dbReference type="NCBI Taxonomy" id="103734"/>
    <lineage>
        <taxon>Bacteria</taxon>
        <taxon>Bacillati</taxon>
        <taxon>Actinomycetota</taxon>
        <taxon>Actinomycetes</taxon>
        <taxon>Pseudonocardiales</taxon>
        <taxon>Pseudonocardiaceae</taxon>
        <taxon>Saccharothrix</taxon>
    </lineage>
</organism>
<name>A0A3N1H8U8_9PSEU</name>
<reference evidence="4 5" key="1">
    <citation type="submission" date="2018-11" db="EMBL/GenBank/DDBJ databases">
        <title>Sequencing the genomes of 1000 actinobacteria strains.</title>
        <authorList>
            <person name="Klenk H.-P."/>
        </authorList>
    </citation>
    <scope>NUCLEOTIDE SEQUENCE [LARGE SCALE GENOMIC DNA]</scope>
    <source>
        <strain evidence="4 5">DSM 44231</strain>
    </source>
</reference>
<keyword evidence="2" id="KW-1133">Transmembrane helix</keyword>
<evidence type="ECO:0000256" key="1">
    <source>
        <dbReference type="SAM" id="MobiDB-lite"/>
    </source>
</evidence>